<dbReference type="Gene3D" id="3.60.21.10">
    <property type="match status" value="1"/>
</dbReference>
<protein>
    <recommendedName>
        <fullName evidence="3">Vacuolar protein sorting-associated protein 29</fullName>
    </recommendedName>
</protein>
<dbReference type="AlphaFoldDB" id="A0A0G4NJ98"/>
<evidence type="ECO:0000313" key="2">
    <source>
        <dbReference type="Proteomes" id="UP000045706"/>
    </source>
</evidence>
<reference evidence="2" key="1">
    <citation type="submission" date="2015-05" db="EMBL/GenBank/DDBJ databases">
        <authorList>
            <person name="Fogelqvist Johan"/>
        </authorList>
    </citation>
    <scope>NUCLEOTIDE SEQUENCE [LARGE SCALE GENOMIC DNA]</scope>
</reference>
<organism evidence="1 2">
    <name type="scientific">Verticillium longisporum</name>
    <name type="common">Verticillium dahliae var. longisporum</name>
    <dbReference type="NCBI Taxonomy" id="100787"/>
    <lineage>
        <taxon>Eukaryota</taxon>
        <taxon>Fungi</taxon>
        <taxon>Dikarya</taxon>
        <taxon>Ascomycota</taxon>
        <taxon>Pezizomycotina</taxon>
        <taxon>Sordariomycetes</taxon>
        <taxon>Hypocreomycetidae</taxon>
        <taxon>Glomerellales</taxon>
        <taxon>Plectosphaerellaceae</taxon>
        <taxon>Verticillium</taxon>
    </lineage>
</organism>
<dbReference type="Proteomes" id="UP000045706">
    <property type="component" value="Unassembled WGS sequence"/>
</dbReference>
<evidence type="ECO:0008006" key="3">
    <source>
        <dbReference type="Google" id="ProtNLM"/>
    </source>
</evidence>
<sequence>MAFLILVIGDLHIPDRALDIPAKFKKLLAPGKIGQTLCLGNLTDRHTYEYLRSIAPDLKIVQGISLTLYVYQLRKDDNGNESVAVEKVTYTKPVEPTGGS</sequence>
<evidence type="ECO:0000313" key="1">
    <source>
        <dbReference type="EMBL" id="CRK46451.1"/>
    </source>
</evidence>
<dbReference type="InterPro" id="IPR000979">
    <property type="entry name" value="Phosphodiesterase_MJ0936/Vps29"/>
</dbReference>
<gene>
    <name evidence="1" type="ORF">BN1723_007059</name>
</gene>
<dbReference type="InterPro" id="IPR029052">
    <property type="entry name" value="Metallo-depent_PP-like"/>
</dbReference>
<dbReference type="SUPFAM" id="SSF56300">
    <property type="entry name" value="Metallo-dependent phosphatases"/>
    <property type="match status" value="1"/>
</dbReference>
<proteinExistence type="predicted"/>
<name>A0A0G4NJ98_VERLO</name>
<dbReference type="PANTHER" id="PTHR11124">
    <property type="entry name" value="VACUOLAR SORTING PROTEIN VPS29"/>
    <property type="match status" value="1"/>
</dbReference>
<dbReference type="EMBL" id="CVQI01035717">
    <property type="protein sequence ID" value="CRK46451.1"/>
    <property type="molecule type" value="Genomic_DNA"/>
</dbReference>
<accession>A0A0G4NJ98</accession>